<evidence type="ECO:0000256" key="4">
    <source>
        <dbReference type="ARBA" id="ARBA00023136"/>
    </source>
</evidence>
<feature type="transmembrane region" description="Helical" evidence="5">
    <location>
        <begin position="127"/>
        <end position="151"/>
    </location>
</feature>
<feature type="transmembrane region" description="Helical" evidence="5">
    <location>
        <begin position="171"/>
        <end position="192"/>
    </location>
</feature>
<dbReference type="Proteomes" id="UP000298246">
    <property type="component" value="Unassembled WGS sequence"/>
</dbReference>
<comment type="caution">
    <text evidence="7">The sequence shown here is derived from an EMBL/GenBank/DDBJ whole genome shotgun (WGS) entry which is preliminary data.</text>
</comment>
<dbReference type="PROSITE" id="PS50801">
    <property type="entry name" value="STAS"/>
    <property type="match status" value="1"/>
</dbReference>
<dbReference type="PANTHER" id="PTHR11814">
    <property type="entry name" value="SULFATE TRANSPORTER"/>
    <property type="match status" value="1"/>
</dbReference>
<dbReference type="SUPFAM" id="SSF52091">
    <property type="entry name" value="SpoIIaa-like"/>
    <property type="match status" value="1"/>
</dbReference>
<keyword evidence="3 5" id="KW-1133">Transmembrane helix</keyword>
<dbReference type="Pfam" id="PF01740">
    <property type="entry name" value="STAS"/>
    <property type="match status" value="1"/>
</dbReference>
<proteinExistence type="predicted"/>
<dbReference type="InterPro" id="IPR011547">
    <property type="entry name" value="SLC26A/SulP_dom"/>
</dbReference>
<name>A0A4Y8PUG3_9BACL</name>
<sequence>MVVLLVKLRFSGRFVGYDLGKLRKDLLAGLLVGIVAIPLGMAFAIASGVRPEYGLYTTVVAGVLISLFGGSMFQIGGPTGAFIPIVLAIVLQYGYANLLIAGFMAGVLLVLMGLFKLGGVIQYMPRPVTVGFTAGIAVTIFAGQIANFLGLSHLQAQRTFWASMKELGQHLYTMNGYSVLTAALCLGALLLTPKVWPRVPASLLGIVVSTAAASLLYPGHVATISSTYGDIPRSLPGLHLPQLSLVHIGEVIRPAFVIAMLGGIESLLSAVVADGMSGTRHNSNRELIGQGIANMVAPLLGGIPATGAIARTATNIRSGAQSPLSGVVHGLVVLLVLVLLAPYASRIPLASMAPILMVVAWNMSERHAFIHLLKSKTADALVLLLTFALTVFADLTTAVEAGMALAGILFIKRMSELMRLSKVLPDPAHRDRKVAAHSASPERSCPQISIYTVAGPLFFGAANLFERTILTDMPARPQVLLLKMGDVPYMDTTGEAYLEGIVRHFGKLGGIVLLSEVQAQPRSLLRRTGLAARIGEQRIFAQTGEALVYALGCLAPERCAGCRQLAFRECGELSAGAAAAGQTRQG</sequence>
<feature type="transmembrane region" description="Helical" evidence="5">
    <location>
        <begin position="26"/>
        <end position="46"/>
    </location>
</feature>
<protein>
    <submittedName>
        <fullName evidence="7">Sodium-independent anion transporter</fullName>
    </submittedName>
</protein>
<evidence type="ECO:0000256" key="5">
    <source>
        <dbReference type="SAM" id="Phobius"/>
    </source>
</evidence>
<dbReference type="GO" id="GO:0016020">
    <property type="term" value="C:membrane"/>
    <property type="evidence" value="ECO:0007669"/>
    <property type="project" value="UniProtKB-SubCell"/>
</dbReference>
<evidence type="ECO:0000313" key="7">
    <source>
        <dbReference type="EMBL" id="TFE84235.1"/>
    </source>
</evidence>
<dbReference type="EMBL" id="MYFO01000037">
    <property type="protein sequence ID" value="TFE84235.1"/>
    <property type="molecule type" value="Genomic_DNA"/>
</dbReference>
<dbReference type="CDD" id="cd07042">
    <property type="entry name" value="STAS_SulP_like_sulfate_transporter"/>
    <property type="match status" value="1"/>
</dbReference>
<feature type="transmembrane region" description="Helical" evidence="5">
    <location>
        <begin position="95"/>
        <end position="115"/>
    </location>
</feature>
<dbReference type="InterPro" id="IPR002645">
    <property type="entry name" value="STAS_dom"/>
</dbReference>
<dbReference type="Pfam" id="PF00916">
    <property type="entry name" value="Sulfate_transp"/>
    <property type="match status" value="1"/>
</dbReference>
<dbReference type="InterPro" id="IPR001902">
    <property type="entry name" value="SLC26A/SulP_fam"/>
</dbReference>
<dbReference type="OrthoDB" id="9771198at2"/>
<feature type="transmembrane region" description="Helical" evidence="5">
    <location>
        <begin position="53"/>
        <end position="75"/>
    </location>
</feature>
<dbReference type="Gene3D" id="3.30.750.24">
    <property type="entry name" value="STAS domain"/>
    <property type="match status" value="1"/>
</dbReference>
<keyword evidence="2 5" id="KW-0812">Transmembrane</keyword>
<feature type="transmembrane region" description="Helical" evidence="5">
    <location>
        <begin position="322"/>
        <end position="340"/>
    </location>
</feature>
<accession>A0A4Y8PUG3</accession>
<feature type="transmembrane region" description="Helical" evidence="5">
    <location>
        <begin position="199"/>
        <end position="217"/>
    </location>
</feature>
<gene>
    <name evidence="7" type="ORF">B5M42_20910</name>
</gene>
<evidence type="ECO:0000259" key="6">
    <source>
        <dbReference type="PROSITE" id="PS50801"/>
    </source>
</evidence>
<feature type="transmembrane region" description="Helical" evidence="5">
    <location>
        <begin position="292"/>
        <end position="310"/>
    </location>
</feature>
<keyword evidence="8" id="KW-1185">Reference proteome</keyword>
<feature type="transmembrane region" description="Helical" evidence="5">
    <location>
        <begin position="384"/>
        <end position="411"/>
    </location>
</feature>
<dbReference type="GO" id="GO:0055085">
    <property type="term" value="P:transmembrane transport"/>
    <property type="evidence" value="ECO:0007669"/>
    <property type="project" value="InterPro"/>
</dbReference>
<evidence type="ECO:0000256" key="3">
    <source>
        <dbReference type="ARBA" id="ARBA00022989"/>
    </source>
</evidence>
<feature type="transmembrane region" description="Helical" evidence="5">
    <location>
        <begin position="251"/>
        <end position="272"/>
    </location>
</feature>
<evidence type="ECO:0000256" key="2">
    <source>
        <dbReference type="ARBA" id="ARBA00022692"/>
    </source>
</evidence>
<organism evidence="7 8">
    <name type="scientific">Paenibacillus athensensis</name>
    <dbReference type="NCBI Taxonomy" id="1967502"/>
    <lineage>
        <taxon>Bacteria</taxon>
        <taxon>Bacillati</taxon>
        <taxon>Bacillota</taxon>
        <taxon>Bacilli</taxon>
        <taxon>Bacillales</taxon>
        <taxon>Paenibacillaceae</taxon>
        <taxon>Paenibacillus</taxon>
    </lineage>
</organism>
<dbReference type="NCBIfam" id="TIGR00815">
    <property type="entry name" value="sulP"/>
    <property type="match status" value="1"/>
</dbReference>
<evidence type="ECO:0000313" key="8">
    <source>
        <dbReference type="Proteomes" id="UP000298246"/>
    </source>
</evidence>
<keyword evidence="4 5" id="KW-0472">Membrane</keyword>
<comment type="subcellular location">
    <subcellularLocation>
        <location evidence="1">Membrane</location>
        <topology evidence="1">Multi-pass membrane protein</topology>
    </subcellularLocation>
</comment>
<reference evidence="7 8" key="1">
    <citation type="submission" date="2017-03" db="EMBL/GenBank/DDBJ databases">
        <title>Isolation of Levoglucosan Utilizing Bacteria.</title>
        <authorList>
            <person name="Arya A.S."/>
        </authorList>
    </citation>
    <scope>NUCLEOTIDE SEQUENCE [LARGE SCALE GENOMIC DNA]</scope>
    <source>
        <strain evidence="7 8">MEC069</strain>
    </source>
</reference>
<evidence type="ECO:0000256" key="1">
    <source>
        <dbReference type="ARBA" id="ARBA00004141"/>
    </source>
</evidence>
<dbReference type="InterPro" id="IPR036513">
    <property type="entry name" value="STAS_dom_sf"/>
</dbReference>
<dbReference type="AlphaFoldDB" id="A0A4Y8PUG3"/>
<feature type="domain" description="STAS" evidence="6">
    <location>
        <begin position="446"/>
        <end position="550"/>
    </location>
</feature>